<dbReference type="EMBL" id="CM010722">
    <property type="protein sequence ID" value="RZC73930.1"/>
    <property type="molecule type" value="Genomic_DNA"/>
</dbReference>
<evidence type="ECO:0000256" key="3">
    <source>
        <dbReference type="PROSITE-ProRule" id="PRU00708"/>
    </source>
</evidence>
<sequence>MELNFIDSSNLVGFSSSFSKSNFNVIVPLNPSKTSKFPSHFLVRMGKKNSNNNNIETSKGFHQKEYSKGNLSRILRTEAAVKGIEKKANSQKFTNLSPKAVLEALDDSIANNQWESSLKKFELLRRQQWYEPRTQTYAKLLTMLGKCRQPRVASLLFERMLSEGLKPTIYVYTSLVGAYGLGGLFDEAFQTIDEMKSVSNCKPNIYTYSIVINCCMKLRRFDLIDGILGEMSYLGIGCSTVTYNTIIDGYGKAEMFELMENTLTDMVESGRCLPDVFTLNSVVWAYGNVERIEEMERWYDEFQHMGVSPDIKTFNILIKSYGKAGMHEKMASVMEFMEKRFFSPTIVTYNVVIDIFGKAKNIEKMEYFFLTMKYKGVKPNSITYSSLVSAYSKAGLITKKIGTVIKQIENSDVVLDTPFFNCVISAFGQARELSKMEEMYLKMIENKCTPDHITFSTMIQAYHSLGMVEAAQELEMKALETKNSLGMYLASGNHESKNMRKIYGFEGEVKSKLSGTFVELFPEVFCSLPLAHVLSGSDFIVCGWYFSVDGMKLSDIRKIHQFCEPGEEVRDEGYEIEHGGKLSTVANKGAFIRFEASGMKPNIVSFSALYHLDVNPMA</sequence>
<gene>
    <name evidence="4" type="ORF">C5167_049412</name>
</gene>
<protein>
    <submittedName>
        <fullName evidence="4">Uncharacterized protein</fullName>
    </submittedName>
</protein>
<dbReference type="Proteomes" id="UP000316621">
    <property type="component" value="Chromosome 8"/>
</dbReference>
<dbReference type="SUPFAM" id="SSF56300">
    <property type="entry name" value="Metallo-dependent phosphatases"/>
    <property type="match status" value="1"/>
</dbReference>
<evidence type="ECO:0000256" key="1">
    <source>
        <dbReference type="ARBA" id="ARBA00007626"/>
    </source>
</evidence>
<dbReference type="InterPro" id="IPR050667">
    <property type="entry name" value="PPR-containing_protein"/>
</dbReference>
<dbReference type="Gramene" id="RZC73930">
    <property type="protein sequence ID" value="RZC73930"/>
    <property type="gene ID" value="C5167_049412"/>
</dbReference>
<feature type="repeat" description="PPR" evidence="3">
    <location>
        <begin position="310"/>
        <end position="344"/>
    </location>
</feature>
<feature type="repeat" description="PPR" evidence="3">
    <location>
        <begin position="275"/>
        <end position="309"/>
    </location>
</feature>
<evidence type="ECO:0000313" key="5">
    <source>
        <dbReference type="Proteomes" id="UP000316621"/>
    </source>
</evidence>
<dbReference type="AlphaFoldDB" id="A0A4Y7KNL6"/>
<feature type="repeat" description="PPR" evidence="3">
    <location>
        <begin position="239"/>
        <end position="273"/>
    </location>
</feature>
<comment type="similarity">
    <text evidence="1">Belongs to the PPR family. P subfamily.</text>
</comment>
<organism evidence="4 5">
    <name type="scientific">Papaver somniferum</name>
    <name type="common">Opium poppy</name>
    <dbReference type="NCBI Taxonomy" id="3469"/>
    <lineage>
        <taxon>Eukaryota</taxon>
        <taxon>Viridiplantae</taxon>
        <taxon>Streptophyta</taxon>
        <taxon>Embryophyta</taxon>
        <taxon>Tracheophyta</taxon>
        <taxon>Spermatophyta</taxon>
        <taxon>Magnoliopsida</taxon>
        <taxon>Ranunculales</taxon>
        <taxon>Papaveraceae</taxon>
        <taxon>Papaveroideae</taxon>
        <taxon>Papaver</taxon>
    </lineage>
</organism>
<name>A0A4Y7KNL6_PAPSO</name>
<feature type="repeat" description="PPR" evidence="3">
    <location>
        <begin position="133"/>
        <end position="167"/>
    </location>
</feature>
<accession>A0A4Y7KNL6</accession>
<dbReference type="Gene3D" id="3.60.21.10">
    <property type="match status" value="1"/>
</dbReference>
<dbReference type="InterPro" id="IPR029052">
    <property type="entry name" value="Metallo-depent_PP-like"/>
</dbReference>
<dbReference type="PANTHER" id="PTHR47939:SF13">
    <property type="entry name" value="OS03G0201400 PROTEIN"/>
    <property type="match status" value="1"/>
</dbReference>
<dbReference type="InterPro" id="IPR011990">
    <property type="entry name" value="TPR-like_helical_dom_sf"/>
</dbReference>
<keyword evidence="5" id="KW-1185">Reference proteome</keyword>
<dbReference type="PANTHER" id="PTHR47939">
    <property type="entry name" value="MEMBRANE-ASSOCIATED SALT-INDUCIBLE PROTEIN-LIKE"/>
    <property type="match status" value="1"/>
</dbReference>
<evidence type="ECO:0000256" key="2">
    <source>
        <dbReference type="ARBA" id="ARBA00022737"/>
    </source>
</evidence>
<keyword evidence="2" id="KW-0677">Repeat</keyword>
<dbReference type="OMA" id="QCNAVIH"/>
<evidence type="ECO:0000313" key="4">
    <source>
        <dbReference type="EMBL" id="RZC73930.1"/>
    </source>
</evidence>
<feature type="repeat" description="PPR" evidence="3">
    <location>
        <begin position="345"/>
        <end position="379"/>
    </location>
</feature>
<dbReference type="Pfam" id="PF01535">
    <property type="entry name" value="PPR"/>
    <property type="match status" value="2"/>
</dbReference>
<dbReference type="NCBIfam" id="TIGR00756">
    <property type="entry name" value="PPR"/>
    <property type="match status" value="7"/>
</dbReference>
<dbReference type="Pfam" id="PF13041">
    <property type="entry name" value="PPR_2"/>
    <property type="match status" value="4"/>
</dbReference>
<dbReference type="InterPro" id="IPR002885">
    <property type="entry name" value="PPR_rpt"/>
</dbReference>
<reference evidence="4 5" key="1">
    <citation type="journal article" date="2018" name="Science">
        <title>The opium poppy genome and morphinan production.</title>
        <authorList>
            <person name="Guo L."/>
            <person name="Winzer T."/>
            <person name="Yang X."/>
            <person name="Li Y."/>
            <person name="Ning Z."/>
            <person name="He Z."/>
            <person name="Teodor R."/>
            <person name="Lu Y."/>
            <person name="Bowser T.A."/>
            <person name="Graham I.A."/>
            <person name="Ye K."/>
        </authorList>
    </citation>
    <scope>NUCLEOTIDE SEQUENCE [LARGE SCALE GENOMIC DNA]</scope>
    <source>
        <strain evidence="5">cv. HN1</strain>
        <tissue evidence="4">Leaves</tissue>
    </source>
</reference>
<dbReference type="PROSITE" id="PS51375">
    <property type="entry name" value="PPR"/>
    <property type="match status" value="6"/>
</dbReference>
<feature type="repeat" description="PPR" evidence="3">
    <location>
        <begin position="416"/>
        <end position="450"/>
    </location>
</feature>
<proteinExistence type="inferred from homology"/>
<dbReference type="Gene3D" id="1.25.40.10">
    <property type="entry name" value="Tetratricopeptide repeat domain"/>
    <property type="match status" value="3"/>
</dbReference>